<keyword evidence="1" id="KW-0812">Transmembrane</keyword>
<name>A0A3N4RUB6_9ACTN</name>
<sequence length="193" mass="21006">MPPRPAFRPGQVEVRIDGRTLWIAGAAYPLRNIARVYQVVLHPRSAEAFGRFGRRFAGTLAVLIVVLSVGLMSISASSSYRDERDQNRTSFSQFVVTVGVVLLVLYVVDLLRVVLQKVRHVVAVETNGSSVALITAPDEAGRRAITRYLAAAIDRPEAGLLLHVDTLSVNPAHYYFGDTVNVHGTGNIGRISG</sequence>
<dbReference type="Pfam" id="PF19744">
    <property type="entry name" value="DUF6232"/>
    <property type="match status" value="1"/>
</dbReference>
<feature type="transmembrane region" description="Helical" evidence="1">
    <location>
        <begin position="94"/>
        <end position="115"/>
    </location>
</feature>
<gene>
    <name evidence="2" type="ORF">EDD38_2975</name>
</gene>
<keyword evidence="3" id="KW-1185">Reference proteome</keyword>
<accession>A0A3N4RUB6</accession>
<dbReference type="EMBL" id="RKQG01000001">
    <property type="protein sequence ID" value="RPE34649.1"/>
    <property type="molecule type" value="Genomic_DNA"/>
</dbReference>
<keyword evidence="1" id="KW-0472">Membrane</keyword>
<reference evidence="2 3" key="1">
    <citation type="submission" date="2018-11" db="EMBL/GenBank/DDBJ databases">
        <title>Sequencing the genomes of 1000 actinobacteria strains.</title>
        <authorList>
            <person name="Klenk H.-P."/>
        </authorList>
    </citation>
    <scope>NUCLEOTIDE SEQUENCE [LARGE SCALE GENOMIC DNA]</scope>
    <source>
        <strain evidence="2 3">DSM 44781</strain>
    </source>
</reference>
<feature type="transmembrane region" description="Helical" evidence="1">
    <location>
        <begin position="56"/>
        <end position="74"/>
    </location>
</feature>
<keyword evidence="1" id="KW-1133">Transmembrane helix</keyword>
<evidence type="ECO:0000256" key="1">
    <source>
        <dbReference type="SAM" id="Phobius"/>
    </source>
</evidence>
<organism evidence="2 3">
    <name type="scientific">Kitasatospora cineracea</name>
    <dbReference type="NCBI Taxonomy" id="88074"/>
    <lineage>
        <taxon>Bacteria</taxon>
        <taxon>Bacillati</taxon>
        <taxon>Actinomycetota</taxon>
        <taxon>Actinomycetes</taxon>
        <taxon>Kitasatosporales</taxon>
        <taxon>Streptomycetaceae</taxon>
        <taxon>Kitasatospora</taxon>
    </lineage>
</organism>
<dbReference type="AlphaFoldDB" id="A0A3N4RUB6"/>
<dbReference type="InterPro" id="IPR045629">
    <property type="entry name" value="DUF6232"/>
</dbReference>
<dbReference type="RefSeq" id="WP_123818369.1">
    <property type="nucleotide sequence ID" value="NZ_JBEYIY010000009.1"/>
</dbReference>
<comment type="caution">
    <text evidence="2">The sequence shown here is derived from an EMBL/GenBank/DDBJ whole genome shotgun (WGS) entry which is preliminary data.</text>
</comment>
<evidence type="ECO:0000313" key="3">
    <source>
        <dbReference type="Proteomes" id="UP000266906"/>
    </source>
</evidence>
<proteinExistence type="predicted"/>
<dbReference type="Proteomes" id="UP000266906">
    <property type="component" value="Unassembled WGS sequence"/>
</dbReference>
<evidence type="ECO:0000313" key="2">
    <source>
        <dbReference type="EMBL" id="RPE34649.1"/>
    </source>
</evidence>
<protein>
    <submittedName>
        <fullName evidence="2">Uncharacterized protein</fullName>
    </submittedName>
</protein>